<keyword evidence="3" id="KW-1185">Reference proteome</keyword>
<dbReference type="AlphaFoldDB" id="A0A9P7V437"/>
<dbReference type="OrthoDB" id="2332199at2759"/>
<comment type="caution">
    <text evidence="2">The sequence shown here is derived from an EMBL/GenBank/DDBJ whole genome shotgun (WGS) entry which is preliminary data.</text>
</comment>
<feature type="transmembrane region" description="Helical" evidence="1">
    <location>
        <begin position="117"/>
        <end position="137"/>
    </location>
</feature>
<gene>
    <name evidence="2" type="ORF">E1B28_001777</name>
</gene>
<keyword evidence="1" id="KW-1133">Transmembrane helix</keyword>
<feature type="transmembrane region" description="Helical" evidence="1">
    <location>
        <begin position="20"/>
        <end position="43"/>
    </location>
</feature>
<name>A0A9P7V437_9AGAR</name>
<dbReference type="KEGG" id="more:E1B28_001777"/>
<feature type="transmembrane region" description="Helical" evidence="1">
    <location>
        <begin position="84"/>
        <end position="105"/>
    </location>
</feature>
<keyword evidence="1" id="KW-0472">Membrane</keyword>
<keyword evidence="1" id="KW-0812">Transmembrane</keyword>
<feature type="transmembrane region" description="Helical" evidence="1">
    <location>
        <begin position="55"/>
        <end position="72"/>
    </location>
</feature>
<dbReference type="Proteomes" id="UP001049176">
    <property type="component" value="Chromosome 1"/>
</dbReference>
<dbReference type="GeneID" id="66070853"/>
<proteinExistence type="predicted"/>
<evidence type="ECO:0000313" key="3">
    <source>
        <dbReference type="Proteomes" id="UP001049176"/>
    </source>
</evidence>
<evidence type="ECO:0000313" key="2">
    <source>
        <dbReference type="EMBL" id="KAG7099984.1"/>
    </source>
</evidence>
<organism evidence="2 3">
    <name type="scientific">Marasmius oreades</name>
    <name type="common">fairy-ring Marasmius</name>
    <dbReference type="NCBI Taxonomy" id="181124"/>
    <lineage>
        <taxon>Eukaryota</taxon>
        <taxon>Fungi</taxon>
        <taxon>Dikarya</taxon>
        <taxon>Basidiomycota</taxon>
        <taxon>Agaricomycotina</taxon>
        <taxon>Agaricomycetes</taxon>
        <taxon>Agaricomycetidae</taxon>
        <taxon>Agaricales</taxon>
        <taxon>Marasmiineae</taxon>
        <taxon>Marasmiaceae</taxon>
        <taxon>Marasmius</taxon>
    </lineage>
</organism>
<evidence type="ECO:0000256" key="1">
    <source>
        <dbReference type="SAM" id="Phobius"/>
    </source>
</evidence>
<sequence length="163" mass="18366">MQFYSILTINQSRSGIRDTLIAVVAKLNTAYTLLLLTETWATYEQESYSPSMLQLISYGVVFLLIVALFLLHPVKMIHSSSSQVVWSGPDTVLATALIYVLAALYHGPVFNPLWHNTFYWTAAVIAVVTAISIDFLIHNVHDNEEQGQRMDLEHNQKLKISVT</sequence>
<protein>
    <submittedName>
        <fullName evidence="2">Uncharacterized protein</fullName>
    </submittedName>
</protein>
<accession>A0A9P7V437</accession>
<reference evidence="2" key="1">
    <citation type="journal article" date="2021" name="Genome Biol. Evol.">
        <title>The assembled and annotated genome of the fairy-ring fungus Marasmius oreades.</title>
        <authorList>
            <person name="Hiltunen M."/>
            <person name="Ament-Velasquez S.L."/>
            <person name="Johannesson H."/>
        </authorList>
    </citation>
    <scope>NUCLEOTIDE SEQUENCE</scope>
    <source>
        <strain evidence="2">03SP1</strain>
    </source>
</reference>
<dbReference type="EMBL" id="CM032181">
    <property type="protein sequence ID" value="KAG7099984.1"/>
    <property type="molecule type" value="Genomic_DNA"/>
</dbReference>
<dbReference type="RefSeq" id="XP_043016454.1">
    <property type="nucleotide sequence ID" value="XM_043147740.1"/>
</dbReference>